<dbReference type="Proteomes" id="UP001216390">
    <property type="component" value="Chromosome"/>
</dbReference>
<dbReference type="PIRSF" id="PIRSF036625">
    <property type="entry name" value="GAF_ANTAR"/>
    <property type="match status" value="1"/>
</dbReference>
<dbReference type="SMART" id="SM01012">
    <property type="entry name" value="ANTAR"/>
    <property type="match status" value="1"/>
</dbReference>
<dbReference type="RefSeq" id="WP_272737767.1">
    <property type="nucleotide sequence ID" value="NZ_CP116942.1"/>
</dbReference>
<sequence>MLAEVDDTGAQDRTDPASDPSGLADAFAQVARSLVAEDDLPAVLSRISTLAVQTIDGAEHCGITLVSAGVVRTAGSSDEVPERVDRLQYETGEGPCLSAIREHQVFRSDDIRDEDRWPSFVRRAEEETGVRSILSFRLFIGEDTLGALNLYAGSPGSFGEDDVHVGAVFAAHAAVAMESAGQVDDLRTALRTRDVIATAKGIIMAESDLDDDQAFDVLRRASQRTNVKLREVAAEVVDRHSSTGTAAEPEVP</sequence>
<reference evidence="7" key="1">
    <citation type="submission" date="2023-01" db="EMBL/GenBank/DDBJ databases">
        <title>The diversity of Class Acidimicrobiia in South China Sea sediment environments and the proposal of Iamia marina sp. nov., a novel species of the genus Iamia.</title>
        <authorList>
            <person name="He Y."/>
            <person name="Tian X."/>
        </authorList>
    </citation>
    <scope>NUCLEOTIDE SEQUENCE</scope>
    <source>
        <strain evidence="7">DSM 19957</strain>
    </source>
</reference>
<feature type="region of interest" description="Disordered" evidence="5">
    <location>
        <begin position="1"/>
        <end position="22"/>
    </location>
</feature>
<proteinExistence type="predicted"/>
<dbReference type="SUPFAM" id="SSF52172">
    <property type="entry name" value="CheY-like"/>
    <property type="match status" value="1"/>
</dbReference>
<dbReference type="Gene3D" id="3.30.450.40">
    <property type="match status" value="1"/>
</dbReference>
<dbReference type="EMBL" id="CP116942">
    <property type="protein sequence ID" value="WCO68250.1"/>
    <property type="molecule type" value="Genomic_DNA"/>
</dbReference>
<dbReference type="Gene3D" id="1.10.10.10">
    <property type="entry name" value="Winged helix-like DNA-binding domain superfamily/Winged helix DNA-binding domain"/>
    <property type="match status" value="1"/>
</dbReference>
<dbReference type="KEGG" id="ima:PO878_05855"/>
<keyword evidence="3" id="KW-0805">Transcription regulation</keyword>
<dbReference type="SMART" id="SM00065">
    <property type="entry name" value="GAF"/>
    <property type="match status" value="1"/>
</dbReference>
<gene>
    <name evidence="7" type="ORF">PO878_05855</name>
</gene>
<evidence type="ECO:0000256" key="4">
    <source>
        <dbReference type="ARBA" id="ARBA00023163"/>
    </source>
</evidence>
<organism evidence="7 8">
    <name type="scientific">Iamia majanohamensis</name>
    <dbReference type="NCBI Taxonomy" id="467976"/>
    <lineage>
        <taxon>Bacteria</taxon>
        <taxon>Bacillati</taxon>
        <taxon>Actinomycetota</taxon>
        <taxon>Acidimicrobiia</taxon>
        <taxon>Acidimicrobiales</taxon>
        <taxon>Iamiaceae</taxon>
        <taxon>Iamia</taxon>
    </lineage>
</organism>
<feature type="domain" description="ANTAR" evidence="6">
    <location>
        <begin position="176"/>
        <end position="237"/>
    </location>
</feature>
<evidence type="ECO:0000256" key="1">
    <source>
        <dbReference type="ARBA" id="ARBA00022679"/>
    </source>
</evidence>
<dbReference type="InterPro" id="IPR029016">
    <property type="entry name" value="GAF-like_dom_sf"/>
</dbReference>
<evidence type="ECO:0000259" key="6">
    <source>
        <dbReference type="PROSITE" id="PS50921"/>
    </source>
</evidence>
<keyword evidence="4" id="KW-0804">Transcription</keyword>
<dbReference type="InterPro" id="IPR036388">
    <property type="entry name" value="WH-like_DNA-bd_sf"/>
</dbReference>
<name>A0AAE9Y7P7_9ACTN</name>
<evidence type="ECO:0000256" key="5">
    <source>
        <dbReference type="SAM" id="MobiDB-lite"/>
    </source>
</evidence>
<dbReference type="InterPro" id="IPR005561">
    <property type="entry name" value="ANTAR"/>
</dbReference>
<dbReference type="InterPro" id="IPR003018">
    <property type="entry name" value="GAF"/>
</dbReference>
<accession>A0AAE9Y7P7</accession>
<keyword evidence="2" id="KW-0418">Kinase</keyword>
<dbReference type="GO" id="GO:0003723">
    <property type="term" value="F:RNA binding"/>
    <property type="evidence" value="ECO:0007669"/>
    <property type="project" value="InterPro"/>
</dbReference>
<evidence type="ECO:0000313" key="8">
    <source>
        <dbReference type="Proteomes" id="UP001216390"/>
    </source>
</evidence>
<dbReference type="Pfam" id="PF03861">
    <property type="entry name" value="ANTAR"/>
    <property type="match status" value="1"/>
</dbReference>
<evidence type="ECO:0000313" key="7">
    <source>
        <dbReference type="EMBL" id="WCO68250.1"/>
    </source>
</evidence>
<dbReference type="AlphaFoldDB" id="A0AAE9Y7P7"/>
<dbReference type="InterPro" id="IPR011006">
    <property type="entry name" value="CheY-like_superfamily"/>
</dbReference>
<evidence type="ECO:0000256" key="3">
    <source>
        <dbReference type="ARBA" id="ARBA00023015"/>
    </source>
</evidence>
<keyword evidence="1" id="KW-0808">Transferase</keyword>
<protein>
    <submittedName>
        <fullName evidence="7">GAF and ANTAR domain-containing protein</fullName>
    </submittedName>
</protein>
<dbReference type="PROSITE" id="PS50921">
    <property type="entry name" value="ANTAR"/>
    <property type="match status" value="1"/>
</dbReference>
<dbReference type="GO" id="GO:0016301">
    <property type="term" value="F:kinase activity"/>
    <property type="evidence" value="ECO:0007669"/>
    <property type="project" value="UniProtKB-KW"/>
</dbReference>
<keyword evidence="8" id="KW-1185">Reference proteome</keyword>
<dbReference type="InterPro" id="IPR012074">
    <property type="entry name" value="GAF_ANTAR"/>
</dbReference>
<evidence type="ECO:0000256" key="2">
    <source>
        <dbReference type="ARBA" id="ARBA00022777"/>
    </source>
</evidence>
<dbReference type="SUPFAM" id="SSF55781">
    <property type="entry name" value="GAF domain-like"/>
    <property type="match status" value="1"/>
</dbReference>
<dbReference type="Pfam" id="PF13185">
    <property type="entry name" value="GAF_2"/>
    <property type="match status" value="1"/>
</dbReference>